<feature type="transmembrane region" description="Helical" evidence="10">
    <location>
        <begin position="122"/>
        <end position="142"/>
    </location>
</feature>
<feature type="transmembrane region" description="Helical" evidence="10">
    <location>
        <begin position="646"/>
        <end position="665"/>
    </location>
</feature>
<feature type="transmembrane region" description="Helical" evidence="10">
    <location>
        <begin position="671"/>
        <end position="691"/>
    </location>
</feature>
<dbReference type="Pfam" id="PF13632">
    <property type="entry name" value="Glyco_trans_2_3"/>
    <property type="match status" value="1"/>
</dbReference>
<dbReference type="EMBL" id="JACTNZ010000001">
    <property type="protein sequence ID" value="KAG5567202.1"/>
    <property type="molecule type" value="Genomic_DNA"/>
</dbReference>
<evidence type="ECO:0000256" key="6">
    <source>
        <dbReference type="ARBA" id="ARBA00023034"/>
    </source>
</evidence>
<dbReference type="GO" id="GO:0000139">
    <property type="term" value="C:Golgi membrane"/>
    <property type="evidence" value="ECO:0007669"/>
    <property type="project" value="UniProtKB-SubCell"/>
</dbReference>
<reference evidence="12" key="1">
    <citation type="submission" date="2020-08" db="EMBL/GenBank/DDBJ databases">
        <title>Plant Genome Project.</title>
        <authorList>
            <person name="Zhang R.-G."/>
        </authorList>
    </citation>
    <scope>NUCLEOTIDE SEQUENCE</scope>
    <source>
        <strain evidence="12">WSP0</strain>
        <tissue evidence="12">Leaf</tissue>
    </source>
</reference>
<proteinExistence type="inferred from homology"/>
<dbReference type="GO" id="GO:0048868">
    <property type="term" value="P:pollen tube development"/>
    <property type="evidence" value="ECO:0007669"/>
    <property type="project" value="UniProtKB-ARBA"/>
</dbReference>
<keyword evidence="8" id="KW-0961">Cell wall biogenesis/degradation</keyword>
<keyword evidence="4 10" id="KW-0812">Transmembrane</keyword>
<dbReference type="Gene3D" id="3.90.550.10">
    <property type="entry name" value="Spore Coat Polysaccharide Biosynthesis Protein SpsA, Chain A"/>
    <property type="match status" value="1"/>
</dbReference>
<dbReference type="PANTHER" id="PTHR32044">
    <property type="entry name" value="GLUCOMANNAN 4-BETA-MANNOSYLTRANSFERASE 9"/>
    <property type="match status" value="1"/>
</dbReference>
<keyword evidence="13" id="KW-1185">Reference proteome</keyword>
<keyword evidence="5 10" id="KW-1133">Transmembrane helix</keyword>
<dbReference type="FunFam" id="3.90.550.10:FF:000007">
    <property type="entry name" value="probable xyloglucan glycosyltransferase 5"/>
    <property type="match status" value="1"/>
</dbReference>
<keyword evidence="3" id="KW-0808">Transferase</keyword>
<feature type="domain" description="Glycosyltransferase 2-like" evidence="11">
    <location>
        <begin position="327"/>
        <end position="519"/>
    </location>
</feature>
<dbReference type="GO" id="GO:0099402">
    <property type="term" value="P:plant organ development"/>
    <property type="evidence" value="ECO:0007669"/>
    <property type="project" value="UniProtKB-ARBA"/>
</dbReference>
<sequence>MSRKPNYEFQEWWNKQRENNNSSSSSSSNSNHHHDLFLPDHSNDSSFLTVEIRSPAADRTVEKDRSRSARQISWLCLLRFQQIKNSFAYVTNASLSLLRTARRRVSAASSASRRSESKMYRAIKAFLVILLVLLAFELVAYFKGWHFSPPTVRSDFVVVVYANWIDVRARYLAPALQSLTSVCVFLFLVQSVDRVVLVLGCAWIKLRRLKPVAVMEYPGEEEERGHVKSEEYPMVLVQIPMCNEREVYYQSIASVCVQDWPRERMLVQVLDDSDDLDVQDLINAEVQKWQQRGVRILYRHRLMRTGYKAGNLKSAMSCDYVKDYEFVAIFDADFQPAPDFLKKTVPYFKGHDDLALVQARWTFVNKDENLLTRLQYINLSFHFEVEQQVNGVFINFFGFNGTAGVWRIKALEECGGWLERTTVEDMDIAVRAHLCGWKFIYLNDVQCLCELPESYEAYKKQQYRWHSGPMQLFRLCFMDIIRSKVSWAKKANLIFLFFLLRKLILPFYSFTLFCIILPLSMFLPEAQLPAWVVCYVPGIMSVLNILPTPRSFPFIVPFLLFENTMSVTKFNAMISGLFKFGSSYEWVVTKKLGRSSEADLIAVMENESEPLVENPSHRRSSSESGIAELTKLEMNRKSGKNRRNLLYRKELALAFILLSAAVRSLLSAQGIHFYFLLFQGVTFLVVGLDLIGEQVS</sequence>
<gene>
    <name evidence="12" type="ORF">RHGRI_002681</name>
</gene>
<comment type="caution">
    <text evidence="12">The sequence shown here is derived from an EMBL/GenBank/DDBJ whole genome shotgun (WGS) entry which is preliminary data.</text>
</comment>
<keyword evidence="7 10" id="KW-0472">Membrane</keyword>
<evidence type="ECO:0000256" key="10">
    <source>
        <dbReference type="SAM" id="Phobius"/>
    </source>
</evidence>
<evidence type="ECO:0000256" key="3">
    <source>
        <dbReference type="ARBA" id="ARBA00022679"/>
    </source>
</evidence>
<feature type="transmembrane region" description="Helical" evidence="10">
    <location>
        <begin position="493"/>
        <end position="522"/>
    </location>
</feature>
<keyword evidence="2" id="KW-0328">Glycosyltransferase</keyword>
<evidence type="ECO:0000313" key="12">
    <source>
        <dbReference type="EMBL" id="KAG5567202.1"/>
    </source>
</evidence>
<name>A0AAV6LQE2_9ERIC</name>
<dbReference type="PANTHER" id="PTHR32044:SF67">
    <property type="entry name" value="XYLOGLUCAN GLYCOSYLTRANSFERASE 6-RELATED"/>
    <property type="match status" value="1"/>
</dbReference>
<evidence type="ECO:0000256" key="8">
    <source>
        <dbReference type="ARBA" id="ARBA00023316"/>
    </source>
</evidence>
<evidence type="ECO:0000259" key="11">
    <source>
        <dbReference type="Pfam" id="PF13632"/>
    </source>
</evidence>
<dbReference type="Proteomes" id="UP000823749">
    <property type="component" value="Chromosome 1"/>
</dbReference>
<evidence type="ECO:0000256" key="1">
    <source>
        <dbReference type="ARBA" id="ARBA00004653"/>
    </source>
</evidence>
<evidence type="ECO:0000256" key="2">
    <source>
        <dbReference type="ARBA" id="ARBA00022676"/>
    </source>
</evidence>
<accession>A0AAV6LQE2</accession>
<organism evidence="12 13">
    <name type="scientific">Rhododendron griersonianum</name>
    <dbReference type="NCBI Taxonomy" id="479676"/>
    <lineage>
        <taxon>Eukaryota</taxon>
        <taxon>Viridiplantae</taxon>
        <taxon>Streptophyta</taxon>
        <taxon>Embryophyta</taxon>
        <taxon>Tracheophyta</taxon>
        <taxon>Spermatophyta</taxon>
        <taxon>Magnoliopsida</taxon>
        <taxon>eudicotyledons</taxon>
        <taxon>Gunneridae</taxon>
        <taxon>Pentapetalae</taxon>
        <taxon>asterids</taxon>
        <taxon>Ericales</taxon>
        <taxon>Ericaceae</taxon>
        <taxon>Ericoideae</taxon>
        <taxon>Rhodoreae</taxon>
        <taxon>Rhododendron</taxon>
    </lineage>
</organism>
<evidence type="ECO:0000313" key="13">
    <source>
        <dbReference type="Proteomes" id="UP000823749"/>
    </source>
</evidence>
<dbReference type="AlphaFoldDB" id="A0AAV6LQE2"/>
<dbReference type="SUPFAM" id="SSF53448">
    <property type="entry name" value="Nucleotide-diphospho-sugar transferases"/>
    <property type="match status" value="1"/>
</dbReference>
<evidence type="ECO:0000256" key="5">
    <source>
        <dbReference type="ARBA" id="ARBA00022989"/>
    </source>
</evidence>
<keyword evidence="6" id="KW-0333">Golgi apparatus</keyword>
<evidence type="ECO:0000256" key="9">
    <source>
        <dbReference type="ARBA" id="ARBA00061151"/>
    </source>
</evidence>
<evidence type="ECO:0000256" key="7">
    <source>
        <dbReference type="ARBA" id="ARBA00023136"/>
    </source>
</evidence>
<evidence type="ECO:0000256" key="4">
    <source>
        <dbReference type="ARBA" id="ARBA00022692"/>
    </source>
</evidence>
<dbReference type="InterPro" id="IPR029044">
    <property type="entry name" value="Nucleotide-diphossugar_trans"/>
</dbReference>
<protein>
    <recommendedName>
        <fullName evidence="11">Glycosyltransferase 2-like domain-containing protein</fullName>
    </recommendedName>
</protein>
<comment type="similarity">
    <text evidence="9">Belongs to the glycosyltransferase 2 family. Plant cellulose synthase-like C subfamily.</text>
</comment>
<dbReference type="GO" id="GO:0071555">
    <property type="term" value="P:cell wall organization"/>
    <property type="evidence" value="ECO:0007669"/>
    <property type="project" value="UniProtKB-KW"/>
</dbReference>
<comment type="subcellular location">
    <subcellularLocation>
        <location evidence="1">Golgi apparatus membrane</location>
        <topology evidence="1">Multi-pass membrane protein</topology>
    </subcellularLocation>
</comment>
<dbReference type="GO" id="GO:0016757">
    <property type="term" value="F:glycosyltransferase activity"/>
    <property type="evidence" value="ECO:0007669"/>
    <property type="project" value="UniProtKB-KW"/>
</dbReference>
<dbReference type="InterPro" id="IPR001173">
    <property type="entry name" value="Glyco_trans_2-like"/>
</dbReference>